<feature type="transmembrane region" description="Helical" evidence="2">
    <location>
        <begin position="87"/>
        <end position="107"/>
    </location>
</feature>
<dbReference type="RefSeq" id="WP_337311081.1">
    <property type="nucleotide sequence ID" value="NZ_JAEKNS010000076.1"/>
</dbReference>
<evidence type="ECO:0000256" key="1">
    <source>
        <dbReference type="SAM" id="MobiDB-lite"/>
    </source>
</evidence>
<proteinExistence type="predicted"/>
<keyword evidence="2" id="KW-0812">Transmembrane</keyword>
<evidence type="ECO:0000256" key="2">
    <source>
        <dbReference type="SAM" id="Phobius"/>
    </source>
</evidence>
<accession>A0A934K1W6</accession>
<evidence type="ECO:0000313" key="3">
    <source>
        <dbReference type="EMBL" id="MBJ7594676.1"/>
    </source>
</evidence>
<evidence type="ECO:0000313" key="4">
    <source>
        <dbReference type="Proteomes" id="UP000606991"/>
    </source>
</evidence>
<dbReference type="AlphaFoldDB" id="A0A934K1W6"/>
<organism evidence="3 4">
    <name type="scientific">Candidatus Aeolococcus gillhamiae</name>
    <dbReference type="NCBI Taxonomy" id="3127015"/>
    <lineage>
        <taxon>Bacteria</taxon>
        <taxon>Bacillati</taxon>
        <taxon>Candidatus Dormiibacterota</taxon>
        <taxon>Candidatus Dormibacteria</taxon>
        <taxon>Candidatus Aeolococcales</taxon>
        <taxon>Candidatus Aeolococcaceae</taxon>
        <taxon>Candidatus Aeolococcus</taxon>
    </lineage>
</organism>
<gene>
    <name evidence="3" type="ORF">JF886_07405</name>
</gene>
<keyword evidence="2" id="KW-0472">Membrane</keyword>
<feature type="transmembrane region" description="Helical" evidence="2">
    <location>
        <begin position="6"/>
        <end position="24"/>
    </location>
</feature>
<protein>
    <submittedName>
        <fullName evidence="3">Uncharacterized protein</fullName>
    </submittedName>
</protein>
<dbReference type="Proteomes" id="UP000606991">
    <property type="component" value="Unassembled WGS sequence"/>
</dbReference>
<feature type="region of interest" description="Disordered" evidence="1">
    <location>
        <begin position="118"/>
        <end position="146"/>
    </location>
</feature>
<keyword evidence="2" id="KW-1133">Transmembrane helix</keyword>
<reference evidence="3 4" key="1">
    <citation type="submission" date="2020-10" db="EMBL/GenBank/DDBJ databases">
        <title>Ca. Dormibacterota MAGs.</title>
        <authorList>
            <person name="Montgomery K."/>
        </authorList>
    </citation>
    <scope>NUCLEOTIDE SEQUENCE [LARGE SCALE GENOMIC DNA]</scope>
    <source>
        <strain evidence="3">SC8812_S17_18</strain>
    </source>
</reference>
<comment type="caution">
    <text evidence="3">The sequence shown here is derived from an EMBL/GenBank/DDBJ whole genome shotgun (WGS) entry which is preliminary data.</text>
</comment>
<dbReference type="EMBL" id="JAEKNS010000076">
    <property type="protein sequence ID" value="MBJ7594676.1"/>
    <property type="molecule type" value="Genomic_DNA"/>
</dbReference>
<name>A0A934K1W6_9BACT</name>
<feature type="transmembrane region" description="Helical" evidence="2">
    <location>
        <begin position="44"/>
        <end position="67"/>
    </location>
</feature>
<sequence>MVVAVFAGVAVLGLLGSFAVERLLHAHLRRVLTDICETDARSGFFVAVVGLTIVLSGALASTATSGYPDPNAVGFDLLSGALTQTRTVMAGLLGVVLVVAFLLVGAIRRYENLHRRLPPQAQDAMPPAHSRYAPAPTSPGPASQAH</sequence>